<keyword evidence="2" id="KW-1185">Reference proteome</keyword>
<sequence length="87" mass="9950">MLGNVLVPRLCISALDDPICTREAIQWDECRRILFYDTEITSVLNYPLSPFQTANPNIVLATPQHGGHLAFFEGLAATSYWYFLPFW</sequence>
<name>A0AAD6PPF6_9ROSI</name>
<dbReference type="PANTHER" id="PTHR10794:SF63">
    <property type="entry name" value="ALPHA_BETA HYDROLASE 1, ISOFORM A"/>
    <property type="match status" value="1"/>
</dbReference>
<organism evidence="1 2">
    <name type="scientific">Populus alba x Populus x berolinensis</name>
    <dbReference type="NCBI Taxonomy" id="444605"/>
    <lineage>
        <taxon>Eukaryota</taxon>
        <taxon>Viridiplantae</taxon>
        <taxon>Streptophyta</taxon>
        <taxon>Embryophyta</taxon>
        <taxon>Tracheophyta</taxon>
        <taxon>Spermatophyta</taxon>
        <taxon>Magnoliopsida</taxon>
        <taxon>eudicotyledons</taxon>
        <taxon>Gunneridae</taxon>
        <taxon>Pentapetalae</taxon>
        <taxon>rosids</taxon>
        <taxon>fabids</taxon>
        <taxon>Malpighiales</taxon>
        <taxon>Salicaceae</taxon>
        <taxon>Saliceae</taxon>
        <taxon>Populus</taxon>
    </lineage>
</organism>
<gene>
    <name evidence="1" type="ORF">NC653_041621</name>
</gene>
<dbReference type="GO" id="GO:0034338">
    <property type="term" value="F:short-chain carboxylesterase activity"/>
    <property type="evidence" value="ECO:0007669"/>
    <property type="project" value="TreeGrafter"/>
</dbReference>
<dbReference type="InterPro" id="IPR050960">
    <property type="entry name" value="AB_hydrolase_4_sf"/>
</dbReference>
<comment type="caution">
    <text evidence="1">The sequence shown here is derived from an EMBL/GenBank/DDBJ whole genome shotgun (WGS) entry which is preliminary data.</text>
</comment>
<accession>A0AAD6PPF6</accession>
<dbReference type="PANTHER" id="PTHR10794">
    <property type="entry name" value="ABHYDROLASE DOMAIN-CONTAINING PROTEIN"/>
    <property type="match status" value="1"/>
</dbReference>
<dbReference type="GO" id="GO:0047372">
    <property type="term" value="F:monoacylglycerol lipase activity"/>
    <property type="evidence" value="ECO:0007669"/>
    <property type="project" value="TreeGrafter"/>
</dbReference>
<protein>
    <submittedName>
        <fullName evidence="1">Uncharacterized protein</fullName>
    </submittedName>
</protein>
<dbReference type="AlphaFoldDB" id="A0AAD6PPF6"/>
<reference evidence="1" key="1">
    <citation type="journal article" date="2023" name="Mol. Ecol. Resour.">
        <title>Chromosome-level genome assembly of a triploid poplar Populus alba 'Berolinensis'.</title>
        <authorList>
            <person name="Chen S."/>
            <person name="Yu Y."/>
            <person name="Wang X."/>
            <person name="Wang S."/>
            <person name="Zhang T."/>
            <person name="Zhou Y."/>
            <person name="He R."/>
            <person name="Meng N."/>
            <person name="Wang Y."/>
            <person name="Liu W."/>
            <person name="Liu Z."/>
            <person name="Liu J."/>
            <person name="Guo Q."/>
            <person name="Huang H."/>
            <person name="Sederoff R.R."/>
            <person name="Wang G."/>
            <person name="Qu G."/>
            <person name="Chen S."/>
        </authorList>
    </citation>
    <scope>NUCLEOTIDE SEQUENCE</scope>
    <source>
        <strain evidence="1">SC-2020</strain>
    </source>
</reference>
<dbReference type="Proteomes" id="UP001164929">
    <property type="component" value="Chromosome 19"/>
</dbReference>
<dbReference type="EMBL" id="JAQIZT010000019">
    <property type="protein sequence ID" value="KAJ6952539.1"/>
    <property type="molecule type" value="Genomic_DNA"/>
</dbReference>
<evidence type="ECO:0000313" key="2">
    <source>
        <dbReference type="Proteomes" id="UP001164929"/>
    </source>
</evidence>
<evidence type="ECO:0000313" key="1">
    <source>
        <dbReference type="EMBL" id="KAJ6952539.1"/>
    </source>
</evidence>
<proteinExistence type="predicted"/>